<dbReference type="InterPro" id="IPR014239">
    <property type="entry name" value="YpeB_PepSY1-2"/>
</dbReference>
<dbReference type="Proteomes" id="UP000239706">
    <property type="component" value="Unassembled WGS sequence"/>
</dbReference>
<dbReference type="GO" id="GO:0009847">
    <property type="term" value="P:spore germination"/>
    <property type="evidence" value="ECO:0007669"/>
    <property type="project" value="InterPro"/>
</dbReference>
<evidence type="ECO:0000313" key="3">
    <source>
        <dbReference type="EMBL" id="PRR80410.1"/>
    </source>
</evidence>
<organism evidence="3 4">
    <name type="scientific">Clostridium liquoris</name>
    <dbReference type="NCBI Taxonomy" id="1289519"/>
    <lineage>
        <taxon>Bacteria</taxon>
        <taxon>Bacillati</taxon>
        <taxon>Bacillota</taxon>
        <taxon>Clostridia</taxon>
        <taxon>Eubacteriales</taxon>
        <taxon>Clostridiaceae</taxon>
        <taxon>Clostridium</taxon>
    </lineage>
</organism>
<evidence type="ECO:0000259" key="1">
    <source>
        <dbReference type="Pfam" id="PF14620"/>
    </source>
</evidence>
<keyword evidence="4" id="KW-1185">Reference proteome</keyword>
<dbReference type="RefSeq" id="WP_106062486.1">
    <property type="nucleotide sequence ID" value="NZ_PVXO01000006.1"/>
</dbReference>
<evidence type="ECO:0000259" key="2">
    <source>
        <dbReference type="Pfam" id="PF20769"/>
    </source>
</evidence>
<dbReference type="Pfam" id="PF20769">
    <property type="entry name" value="YPEB_N"/>
    <property type="match status" value="1"/>
</dbReference>
<evidence type="ECO:0000313" key="4">
    <source>
        <dbReference type="Proteomes" id="UP000239706"/>
    </source>
</evidence>
<sequence length="456" mass="51415">MKMTKRRIVYTAIVTLIVVFSSTFAILMTLERTDYRNYLQGEYSKNMYDLISSVQNIRVNLGKAAIVGSKEQSIIVFEEIFRNAAMANDKLHSLPVPQETLENSSKFLSQVGDFCYTLGKVSSEGRELSEKDYQTIDSLKNRSFQLEANLKEVSNQVSSGKVKWGEIRKRVSGVFAKNNTEVLSEKFKGIQKQVAQYPALIYDGPFSDNVVNIEPRVNSERAISQKEGEDAVKKILGADKVESIKIKETKSNTRIPAYSFEVIMKGRDKKSSTAACEISRHGGKVIYLLDNKSVAKAKITKDKAIQQGVTYLNNIGYKNMIPMYSLTYGNVAVISYVYKQDNIIIYPDQIKLKIALDDGSIIGIESEKYLVSHSDRRATPQPRVTVDEARKRVGKRLKINSTKLAIVPTENNKEVLCYEFSGSYNNEQFIVYINTDTGFEQKIVQIINTPNGQLTM</sequence>
<feature type="domain" description="Sporulation protein YpeB PepSY1 and PepSY2" evidence="1">
    <location>
        <begin position="184"/>
        <end position="377"/>
    </location>
</feature>
<dbReference type="InterPro" id="IPR048402">
    <property type="entry name" value="YpeB_N"/>
</dbReference>
<gene>
    <name evidence="3" type="primary">ypeB</name>
    <name evidence="3" type="ORF">CLLI_02910</name>
</gene>
<dbReference type="OrthoDB" id="2372097at2"/>
<proteinExistence type="predicted"/>
<accession>A0A2T0B946</accession>
<dbReference type="AlphaFoldDB" id="A0A2T0B946"/>
<dbReference type="Pfam" id="PF14620">
    <property type="entry name" value="YPEB_PepSY1-2"/>
    <property type="match status" value="1"/>
</dbReference>
<reference evidence="3 4" key="1">
    <citation type="submission" date="2018-03" db="EMBL/GenBank/DDBJ databases">
        <title>Genome sequence of Clostridium liquoris DSM 100320.</title>
        <authorList>
            <person name="Poehlein A."/>
            <person name="Daniel R."/>
        </authorList>
    </citation>
    <scope>NUCLEOTIDE SEQUENCE [LARGE SCALE GENOMIC DNA]</scope>
    <source>
        <strain evidence="3 4">DSM 100320</strain>
    </source>
</reference>
<comment type="caution">
    <text evidence="3">The sequence shown here is derived from an EMBL/GenBank/DDBJ whole genome shotgun (WGS) entry which is preliminary data.</text>
</comment>
<dbReference type="EMBL" id="PVXO01000006">
    <property type="protein sequence ID" value="PRR80410.1"/>
    <property type="molecule type" value="Genomic_DNA"/>
</dbReference>
<feature type="domain" description="Sporulation protein YpeB N-terminal" evidence="2">
    <location>
        <begin position="31"/>
        <end position="166"/>
    </location>
</feature>
<name>A0A2T0B946_9CLOT</name>
<protein>
    <submittedName>
        <fullName evidence="3">Sporulation protein YpeB</fullName>
    </submittedName>
</protein>
<dbReference type="NCBIfam" id="TIGR02889">
    <property type="entry name" value="spore_YpeB"/>
    <property type="match status" value="1"/>
</dbReference>